<feature type="transmembrane region" description="Helical" evidence="1">
    <location>
        <begin position="12"/>
        <end position="29"/>
    </location>
</feature>
<dbReference type="AlphaFoldDB" id="A0A5C1Q784"/>
<dbReference type="Gene3D" id="1.20.1640.10">
    <property type="entry name" value="Multidrug efflux transporter AcrB transmembrane domain"/>
    <property type="match status" value="2"/>
</dbReference>
<feature type="transmembrane region" description="Helical" evidence="1">
    <location>
        <begin position="522"/>
        <end position="541"/>
    </location>
</feature>
<accession>A0A5C1Q784</accession>
<feature type="transmembrane region" description="Helical" evidence="1">
    <location>
        <begin position="428"/>
        <end position="451"/>
    </location>
</feature>
<keyword evidence="3" id="KW-1185">Reference proteome</keyword>
<feature type="transmembrane region" description="Helical" evidence="1">
    <location>
        <begin position="957"/>
        <end position="978"/>
    </location>
</feature>
<dbReference type="EMBL" id="CP035807">
    <property type="protein sequence ID" value="QEN03875.1"/>
    <property type="molecule type" value="Genomic_DNA"/>
</dbReference>
<reference evidence="2 3" key="1">
    <citation type="submission" date="2019-02" db="EMBL/GenBank/DDBJ databases">
        <authorList>
            <person name="Fomenkov A."/>
            <person name="Dubinina G."/>
            <person name="Grabovich M."/>
            <person name="Vincze T."/>
            <person name="Roberts R.J."/>
        </authorList>
    </citation>
    <scope>NUCLEOTIDE SEQUENCE [LARGE SCALE GENOMIC DNA]</scope>
    <source>
        <strain evidence="2 3">P</strain>
    </source>
</reference>
<dbReference type="PANTHER" id="PTHR32063:SF33">
    <property type="entry name" value="RND SUPERFAMILY EFFLUX PUMP PERMEASE COMPONENT"/>
    <property type="match status" value="1"/>
</dbReference>
<feature type="transmembrane region" description="Helical" evidence="1">
    <location>
        <begin position="387"/>
        <end position="407"/>
    </location>
</feature>
<feature type="transmembrane region" description="Helical" evidence="1">
    <location>
        <begin position="884"/>
        <end position="902"/>
    </location>
</feature>
<feature type="transmembrane region" description="Helical" evidence="1">
    <location>
        <begin position="361"/>
        <end position="381"/>
    </location>
</feature>
<dbReference type="Gene3D" id="3.30.2090.10">
    <property type="entry name" value="Multidrug efflux transporter AcrB TolC docking domain, DN and DC subdomains"/>
    <property type="match status" value="2"/>
</dbReference>
<proteinExistence type="predicted"/>
<evidence type="ECO:0000313" key="3">
    <source>
        <dbReference type="Proteomes" id="UP000323824"/>
    </source>
</evidence>
<feature type="transmembrane region" description="Helical" evidence="1">
    <location>
        <begin position="990"/>
        <end position="1013"/>
    </location>
</feature>
<dbReference type="InterPro" id="IPR001036">
    <property type="entry name" value="Acrflvin-R"/>
</dbReference>
<feature type="transmembrane region" description="Helical" evidence="1">
    <location>
        <begin position="914"/>
        <end position="936"/>
    </location>
</feature>
<dbReference type="SUPFAM" id="SSF82714">
    <property type="entry name" value="Multidrug efflux transporter AcrB TolC docking domain, DN and DC subdomains"/>
    <property type="match status" value="2"/>
</dbReference>
<sequence>MSIGKFSVRNPVLINIAIVTILVLGFLSLNKLPREQFSEVPFFWVNVIVPYPGVSAEDIEKSVTIPVENELKSIDKLKTIQSVSSEGLSVVRVEFDDGISNSDFESLFQDVRTRFSKVLLPDGTLPALIDDFSSSDFLPVIEVIISGDSSYDVLANEATLLENRIKSVPEVSGVDIIGLREKQVVIEANRLKLNSLGISINEIVRAVSLQNVNVPGGTLETESRDYLLRTVGELDNIENFNRVIVRRGESNSSVVKVSDIATVLDTYDPKGIISRFNGETSIALRVSKIPRGNSVGVIEGVKKEIEDLEKKLPVGLKITLSGDSTIQIKDSINVLLNNAIFGLILLVIILLFFVGFRNAMITALGIPVTFAITFVVLEYFGETFNTNTLFGMVLVLGLIVDHAIVITENSFRLQHGGLSRKEAAIQGVNQVVIPVIAATGTTVAAFLPLMILPGTIGKFLRVIPFTVSIALIASTFEAIVFIPSHYADWPHGKKESVVFQRFTRFQNGFKSLIKSVYSKKKIVLPMLFLVVVAAFSLVPLLNQDLFSAEDFTLFYIDIEMSPGTPISKTNDITKEFEKKILPLVGNGEIVSVISSVGFSSGSSGNTSRSNVSQIVVDLSERTQGRTRSITDIMNEVQWETINIPGAENVKFSKATNGPPTSKPISFRLFGENYDNLISASNSIIGRLSNYSDLYNIENNLEKGSPELRVKLNEDRASALGLDVLTLGSFLRDSVEGRTATTFFKDNKEVEVIVRYNNDEELSLTYIDELMIPLPDGRLIPFSSVANIVQGNALGGIKRVDGKREVTIESEAYSNDSVKDINRDIKSYFQEELQNRYPEIELVVGGEFADLGNLLFQILRVFLIGLFLIYLILGAQFKSYIQPFLIILTIPFAFAGVILYLFISKTPFSTTVLYSGVALAGIAVNDSIVLLSFINELREKGYSVRDAIIESAETRLRPILLTSLTTIAGLLPTAIGIGGKSVVWSPMAGSIIFGLIFSTLTALIVIPLVYGALFDKEGKK</sequence>
<keyword evidence="1" id="KW-0812">Transmembrane</keyword>
<dbReference type="Gene3D" id="3.30.70.1440">
    <property type="entry name" value="Multidrug efflux transporter AcrB pore domain"/>
    <property type="match status" value="1"/>
</dbReference>
<dbReference type="GO" id="GO:0005886">
    <property type="term" value="C:plasma membrane"/>
    <property type="evidence" value="ECO:0007669"/>
    <property type="project" value="TreeGrafter"/>
</dbReference>
<gene>
    <name evidence="2" type="ORF">EW093_03880</name>
</gene>
<protein>
    <submittedName>
        <fullName evidence="2">Efflux RND transporter permease subunit</fullName>
    </submittedName>
</protein>
<evidence type="ECO:0000256" key="1">
    <source>
        <dbReference type="SAM" id="Phobius"/>
    </source>
</evidence>
<dbReference type="Gene3D" id="3.30.70.1320">
    <property type="entry name" value="Multidrug efflux transporter AcrB pore domain like"/>
    <property type="match status" value="1"/>
</dbReference>
<keyword evidence="1" id="KW-0472">Membrane</keyword>
<reference evidence="2 3" key="2">
    <citation type="submission" date="2019-09" db="EMBL/GenBank/DDBJ databases">
        <title>Complete Genome Sequence and Methylome Analysis of free living Spirochaetas.</title>
        <authorList>
            <person name="Leshcheva N."/>
            <person name="Mikheeva N."/>
        </authorList>
    </citation>
    <scope>NUCLEOTIDE SEQUENCE [LARGE SCALE GENOMIC DNA]</scope>
    <source>
        <strain evidence="2 3">P</strain>
    </source>
</reference>
<organism evidence="2 3">
    <name type="scientific">Thiospirochaeta perfilievii</name>
    <dbReference type="NCBI Taxonomy" id="252967"/>
    <lineage>
        <taxon>Bacteria</taxon>
        <taxon>Pseudomonadati</taxon>
        <taxon>Spirochaetota</taxon>
        <taxon>Spirochaetia</taxon>
        <taxon>Spirochaetales</taxon>
        <taxon>Spirochaetaceae</taxon>
        <taxon>Thiospirochaeta</taxon>
    </lineage>
</organism>
<feature type="transmembrane region" description="Helical" evidence="1">
    <location>
        <begin position="853"/>
        <end position="872"/>
    </location>
</feature>
<dbReference type="PANTHER" id="PTHR32063">
    <property type="match status" value="1"/>
</dbReference>
<feature type="transmembrane region" description="Helical" evidence="1">
    <location>
        <begin position="463"/>
        <end position="484"/>
    </location>
</feature>
<dbReference type="Gene3D" id="3.30.70.1430">
    <property type="entry name" value="Multidrug efflux transporter AcrB pore domain"/>
    <property type="match status" value="2"/>
</dbReference>
<feature type="transmembrane region" description="Helical" evidence="1">
    <location>
        <begin position="334"/>
        <end position="354"/>
    </location>
</feature>
<dbReference type="GO" id="GO:0042910">
    <property type="term" value="F:xenobiotic transmembrane transporter activity"/>
    <property type="evidence" value="ECO:0007669"/>
    <property type="project" value="TreeGrafter"/>
</dbReference>
<dbReference type="Pfam" id="PF00873">
    <property type="entry name" value="ACR_tran"/>
    <property type="match status" value="1"/>
</dbReference>
<dbReference type="OrthoDB" id="366306at2"/>
<dbReference type="InterPro" id="IPR027463">
    <property type="entry name" value="AcrB_DN_DC_subdom"/>
</dbReference>
<dbReference type="PRINTS" id="PR00702">
    <property type="entry name" value="ACRIFLAVINRP"/>
</dbReference>
<dbReference type="SUPFAM" id="SSF82866">
    <property type="entry name" value="Multidrug efflux transporter AcrB transmembrane domain"/>
    <property type="match status" value="2"/>
</dbReference>
<dbReference type="RefSeq" id="WP_149567132.1">
    <property type="nucleotide sequence ID" value="NZ_CP035807.1"/>
</dbReference>
<name>A0A5C1Q784_9SPIO</name>
<dbReference type="Proteomes" id="UP000323824">
    <property type="component" value="Chromosome"/>
</dbReference>
<dbReference type="SUPFAM" id="SSF82693">
    <property type="entry name" value="Multidrug efflux transporter AcrB pore domain, PN1, PN2, PC1 and PC2 subdomains"/>
    <property type="match status" value="3"/>
</dbReference>
<dbReference type="KEGG" id="sper:EW093_03880"/>
<evidence type="ECO:0000313" key="2">
    <source>
        <dbReference type="EMBL" id="QEN03875.1"/>
    </source>
</evidence>
<keyword evidence="1" id="KW-1133">Transmembrane helix</keyword>